<evidence type="ECO:0000256" key="1">
    <source>
        <dbReference type="ARBA" id="ARBA00004571"/>
    </source>
</evidence>
<evidence type="ECO:0000256" key="8">
    <source>
        <dbReference type="ARBA" id="ARBA00023170"/>
    </source>
</evidence>
<dbReference type="SUPFAM" id="SSF49464">
    <property type="entry name" value="Carboxypeptidase regulatory domain-like"/>
    <property type="match status" value="1"/>
</dbReference>
<keyword evidence="7 10" id="KW-0472">Membrane</keyword>
<organism evidence="14 15">
    <name type="scientific">Flavivirga algicola</name>
    <dbReference type="NCBI Taxonomy" id="2729136"/>
    <lineage>
        <taxon>Bacteria</taxon>
        <taxon>Pseudomonadati</taxon>
        <taxon>Bacteroidota</taxon>
        <taxon>Flavobacteriia</taxon>
        <taxon>Flavobacteriales</taxon>
        <taxon>Flavobacteriaceae</taxon>
        <taxon>Flavivirga</taxon>
    </lineage>
</organism>
<evidence type="ECO:0000256" key="5">
    <source>
        <dbReference type="ARBA" id="ARBA00022729"/>
    </source>
</evidence>
<dbReference type="PANTHER" id="PTHR30069:SF29">
    <property type="entry name" value="HEMOGLOBIN AND HEMOGLOBIN-HAPTOGLOBIN-BINDING PROTEIN 1-RELATED"/>
    <property type="match status" value="1"/>
</dbReference>
<dbReference type="EMBL" id="JABBHF010000003">
    <property type="protein sequence ID" value="NMH87234.1"/>
    <property type="molecule type" value="Genomic_DNA"/>
</dbReference>
<evidence type="ECO:0000313" key="15">
    <source>
        <dbReference type="Proteomes" id="UP000746690"/>
    </source>
</evidence>
<feature type="domain" description="TonB-dependent receptor plug" evidence="13">
    <location>
        <begin position="125"/>
        <end position="228"/>
    </location>
</feature>
<keyword evidence="5" id="KW-0732">Signal</keyword>
<dbReference type="InterPro" id="IPR000531">
    <property type="entry name" value="Beta-barrel_TonB"/>
</dbReference>
<dbReference type="Pfam" id="PF07715">
    <property type="entry name" value="Plug"/>
    <property type="match status" value="1"/>
</dbReference>
<reference evidence="14 15" key="1">
    <citation type="submission" date="2020-04" db="EMBL/GenBank/DDBJ databases">
        <title>A Flavivirga sp. nov.</title>
        <authorList>
            <person name="Sun X."/>
        </authorList>
    </citation>
    <scope>NUCLEOTIDE SEQUENCE [LARGE SCALE GENOMIC DNA]</scope>
    <source>
        <strain evidence="14 15">Y03</strain>
    </source>
</reference>
<dbReference type="InterPro" id="IPR012910">
    <property type="entry name" value="Plug_dom"/>
</dbReference>
<dbReference type="Proteomes" id="UP000746690">
    <property type="component" value="Unassembled WGS sequence"/>
</dbReference>
<dbReference type="PANTHER" id="PTHR30069">
    <property type="entry name" value="TONB-DEPENDENT OUTER MEMBRANE RECEPTOR"/>
    <property type="match status" value="1"/>
</dbReference>
<evidence type="ECO:0000256" key="7">
    <source>
        <dbReference type="ARBA" id="ARBA00023136"/>
    </source>
</evidence>
<evidence type="ECO:0000256" key="11">
    <source>
        <dbReference type="RuleBase" id="RU003357"/>
    </source>
</evidence>
<evidence type="ECO:0000256" key="2">
    <source>
        <dbReference type="ARBA" id="ARBA00022448"/>
    </source>
</evidence>
<evidence type="ECO:0000259" key="12">
    <source>
        <dbReference type="Pfam" id="PF00593"/>
    </source>
</evidence>
<comment type="subcellular location">
    <subcellularLocation>
        <location evidence="1 10">Cell outer membrane</location>
        <topology evidence="1 10">Multi-pass membrane protein</topology>
    </subcellularLocation>
</comment>
<evidence type="ECO:0000256" key="3">
    <source>
        <dbReference type="ARBA" id="ARBA00022452"/>
    </source>
</evidence>
<dbReference type="Pfam" id="PF13715">
    <property type="entry name" value="CarbopepD_reg_2"/>
    <property type="match status" value="1"/>
</dbReference>
<gene>
    <name evidence="14" type="ORF">HHX25_06935</name>
</gene>
<keyword evidence="6 11" id="KW-0798">TonB box</keyword>
<accession>A0ABX1RXM7</accession>
<keyword evidence="8 14" id="KW-0675">Receptor</keyword>
<evidence type="ECO:0000313" key="14">
    <source>
        <dbReference type="EMBL" id="NMH87234.1"/>
    </source>
</evidence>
<dbReference type="PROSITE" id="PS52016">
    <property type="entry name" value="TONB_DEPENDENT_REC_3"/>
    <property type="match status" value="1"/>
</dbReference>
<keyword evidence="4 10" id="KW-0812">Transmembrane</keyword>
<proteinExistence type="inferred from homology"/>
<dbReference type="Gene3D" id="2.40.170.20">
    <property type="entry name" value="TonB-dependent receptor, beta-barrel domain"/>
    <property type="match status" value="1"/>
</dbReference>
<dbReference type="RefSeq" id="WP_169671544.1">
    <property type="nucleotide sequence ID" value="NZ_JABBHF010000003.1"/>
</dbReference>
<name>A0ABX1RXM7_9FLAO</name>
<dbReference type="InterPro" id="IPR036942">
    <property type="entry name" value="Beta-barrel_TonB_sf"/>
</dbReference>
<dbReference type="Gene3D" id="2.170.130.10">
    <property type="entry name" value="TonB-dependent receptor, plug domain"/>
    <property type="match status" value="1"/>
</dbReference>
<dbReference type="SUPFAM" id="SSF56935">
    <property type="entry name" value="Porins"/>
    <property type="match status" value="1"/>
</dbReference>
<keyword evidence="9 10" id="KW-0998">Cell outer membrane</keyword>
<evidence type="ECO:0000256" key="9">
    <source>
        <dbReference type="ARBA" id="ARBA00023237"/>
    </source>
</evidence>
<sequence length="796" mass="89588">MNTQYTKYLLLATLCLWGFIGHSQNNSIIISGTIKTQNGSPVSFANVSLKNTQHGAVADDYGNYKFSGPEGKYTLVVSYLGFASVEKPIKLEKGKHVTHHFTLKEASSDLDEVTVMGKSKSRQTKELPLSVNAIELKELSNTTLNLNEVLNKSTGVKVREQGGMGSDFEFSINGLSGRAVRFFIDGIPLDVMGSGMSLNNIPINIAERVVVYKGVVPVHLGSDALGGAVNIITNQNVMDYLDASYSLGSFNTHRLSLTGQHRNKKTGLVLKASGFINYSDNDYTMYGVRTIRVIDQDNSEFVTGDHKRFHDQYKTALGQLELGLVDKSWADVLYIGGSYSETDKEIQTGTNQDIVYGGVVQNGSAYSGSLRYSKKDIVTKGMDLSIFASISEDKYKVTDTLYRQYYWDGFYLDDLPSAEQGGGASIFHVKRSKKFIRTNLSYKVSPQHSLGINYTFDNVKNFNWDALDVDEDDTPGKLAKHNIGLSYQQQFWNKKLTNTFFIKYYGLQLDEPFALVEGSRERAILTQWNDYTGYGIGSRYNFKENFGLKASYEKAYRLQEVGELFGNGYTVVSNSDLGPESSNNYNLGLFYGANFKNQSLFFETSAFIRDAENFIAPVAYQSNSRVIRYENTSKALVQGVDAEVKYSYGNFLNATANVTYQKTVDNTQYPFGSNLGTESPTYKNQLPNRPWLFGNASVGIGKSDVFNQKGNRLQFNWDFQYVHWYYLTWENYGNKDNINTIPDQYIQNVSLSYSFKGGRYNIAVEGRNITDQLAYDNFRLQKPGRAFSIKFRYFIK</sequence>
<evidence type="ECO:0000256" key="4">
    <source>
        <dbReference type="ARBA" id="ARBA00022692"/>
    </source>
</evidence>
<protein>
    <submittedName>
        <fullName evidence="14">TonB-dependent receptor</fullName>
    </submittedName>
</protein>
<dbReference type="InterPro" id="IPR008969">
    <property type="entry name" value="CarboxyPept-like_regulatory"/>
</dbReference>
<keyword evidence="15" id="KW-1185">Reference proteome</keyword>
<comment type="similarity">
    <text evidence="10 11">Belongs to the TonB-dependent receptor family.</text>
</comment>
<dbReference type="Pfam" id="PF00593">
    <property type="entry name" value="TonB_dep_Rec_b-barrel"/>
    <property type="match status" value="1"/>
</dbReference>
<dbReference type="Gene3D" id="2.60.40.1120">
    <property type="entry name" value="Carboxypeptidase-like, regulatory domain"/>
    <property type="match status" value="1"/>
</dbReference>
<keyword evidence="3 10" id="KW-1134">Transmembrane beta strand</keyword>
<dbReference type="InterPro" id="IPR037066">
    <property type="entry name" value="Plug_dom_sf"/>
</dbReference>
<feature type="domain" description="TonB-dependent receptor-like beta-barrel" evidence="12">
    <location>
        <begin position="534"/>
        <end position="769"/>
    </location>
</feature>
<keyword evidence="2 10" id="KW-0813">Transport</keyword>
<evidence type="ECO:0000256" key="6">
    <source>
        <dbReference type="ARBA" id="ARBA00023077"/>
    </source>
</evidence>
<dbReference type="InterPro" id="IPR039426">
    <property type="entry name" value="TonB-dep_rcpt-like"/>
</dbReference>
<comment type="caution">
    <text evidence="14">The sequence shown here is derived from an EMBL/GenBank/DDBJ whole genome shotgun (WGS) entry which is preliminary data.</text>
</comment>
<evidence type="ECO:0000259" key="13">
    <source>
        <dbReference type="Pfam" id="PF07715"/>
    </source>
</evidence>
<evidence type="ECO:0000256" key="10">
    <source>
        <dbReference type="PROSITE-ProRule" id="PRU01360"/>
    </source>
</evidence>